<keyword evidence="2" id="KW-0812">Transmembrane</keyword>
<sequence length="102" mass="11593">MAVYESESERLADNADSDSEIRQQNDLLGRLPRCSHPTVAHSEMPGSTSFRESVDEQQLDINATITKRRAFVGARAIFSIQLLLSHVIYLLRFMPERRALSM</sequence>
<dbReference type="AlphaFoldDB" id="A0A024FT16"/>
<evidence type="ECO:0000256" key="1">
    <source>
        <dbReference type="SAM" id="MobiDB-lite"/>
    </source>
</evidence>
<reference evidence="3 4" key="1">
    <citation type="submission" date="2012-05" db="EMBL/GenBank/DDBJ databases">
        <title>Recombination and specialization in a pathogen metapopulation.</title>
        <authorList>
            <person name="Gardiner A."/>
            <person name="Kemen E."/>
            <person name="Schultz-Larsen T."/>
            <person name="MacLean D."/>
            <person name="Van Oosterhout C."/>
            <person name="Jones J.D.G."/>
        </authorList>
    </citation>
    <scope>NUCLEOTIDE SEQUENCE [LARGE SCALE GENOMIC DNA]</scope>
    <source>
        <strain evidence="3 4">Ac Nc2</strain>
    </source>
</reference>
<proteinExistence type="predicted"/>
<dbReference type="InParanoid" id="A0A024FT16"/>
<evidence type="ECO:0000256" key="2">
    <source>
        <dbReference type="SAM" id="Phobius"/>
    </source>
</evidence>
<evidence type="ECO:0000313" key="4">
    <source>
        <dbReference type="Proteomes" id="UP000053237"/>
    </source>
</evidence>
<keyword evidence="2" id="KW-0472">Membrane</keyword>
<feature type="transmembrane region" description="Helical" evidence="2">
    <location>
        <begin position="76"/>
        <end position="94"/>
    </location>
</feature>
<organism evidence="3 4">
    <name type="scientific">Albugo candida</name>
    <dbReference type="NCBI Taxonomy" id="65357"/>
    <lineage>
        <taxon>Eukaryota</taxon>
        <taxon>Sar</taxon>
        <taxon>Stramenopiles</taxon>
        <taxon>Oomycota</taxon>
        <taxon>Peronosporomycetes</taxon>
        <taxon>Albuginales</taxon>
        <taxon>Albuginaceae</taxon>
        <taxon>Albugo</taxon>
    </lineage>
</organism>
<keyword evidence="4" id="KW-1185">Reference proteome</keyword>
<comment type="caution">
    <text evidence="3">The sequence shown here is derived from an EMBL/GenBank/DDBJ whole genome shotgun (WGS) entry which is preliminary data.</text>
</comment>
<protein>
    <submittedName>
        <fullName evidence="3">Uncharacterized protein</fullName>
    </submittedName>
</protein>
<dbReference type="EMBL" id="CAIX01000089">
    <property type="protein sequence ID" value="CCI10116.1"/>
    <property type="molecule type" value="Genomic_DNA"/>
</dbReference>
<dbReference type="Proteomes" id="UP000053237">
    <property type="component" value="Unassembled WGS sequence"/>
</dbReference>
<keyword evidence="2" id="KW-1133">Transmembrane helix</keyword>
<feature type="compositionally biased region" description="Basic and acidic residues" evidence="1">
    <location>
        <begin position="7"/>
        <end position="23"/>
    </location>
</feature>
<accession>A0A024FT16</accession>
<feature type="region of interest" description="Disordered" evidence="1">
    <location>
        <begin position="1"/>
        <end position="53"/>
    </location>
</feature>
<gene>
    <name evidence="3" type="ORF">BN9_059870</name>
</gene>
<name>A0A024FT16_9STRA</name>
<evidence type="ECO:0000313" key="3">
    <source>
        <dbReference type="EMBL" id="CCI10116.1"/>
    </source>
</evidence>